<gene>
    <name evidence="11" type="ORF">PN492_15755</name>
</gene>
<dbReference type="InterPro" id="IPR017871">
    <property type="entry name" value="ABC_transporter-like_CS"/>
</dbReference>
<dbReference type="InterPro" id="IPR003593">
    <property type="entry name" value="AAA+_ATPase"/>
</dbReference>
<dbReference type="CDD" id="cd03293">
    <property type="entry name" value="ABC_NrtD_SsuB_transporters"/>
    <property type="match status" value="1"/>
</dbReference>
<dbReference type="Pfam" id="PF00005">
    <property type="entry name" value="ABC_tran"/>
    <property type="match status" value="1"/>
</dbReference>
<keyword evidence="7" id="KW-1278">Translocase</keyword>
<dbReference type="Gene3D" id="3.40.50.300">
    <property type="entry name" value="P-loop containing nucleotide triphosphate hydrolases"/>
    <property type="match status" value="1"/>
</dbReference>
<organism evidence="11 12">
    <name type="scientific">Dolichospermum circinale CS-537/01</name>
    <dbReference type="NCBI Taxonomy" id="3021739"/>
    <lineage>
        <taxon>Bacteria</taxon>
        <taxon>Bacillati</taxon>
        <taxon>Cyanobacteriota</taxon>
        <taxon>Cyanophyceae</taxon>
        <taxon>Nostocales</taxon>
        <taxon>Aphanizomenonaceae</taxon>
        <taxon>Dolichospermum</taxon>
        <taxon>Dolichospermum circinale</taxon>
    </lineage>
</organism>
<keyword evidence="4" id="KW-1003">Cell membrane</keyword>
<dbReference type="Proteomes" id="UP001212123">
    <property type="component" value="Unassembled WGS sequence"/>
</dbReference>
<evidence type="ECO:0000256" key="1">
    <source>
        <dbReference type="ARBA" id="ARBA00004417"/>
    </source>
</evidence>
<dbReference type="InterPro" id="IPR027417">
    <property type="entry name" value="P-loop_NTPase"/>
</dbReference>
<comment type="similarity">
    <text evidence="2">Belongs to the ABC transporter superfamily. Nitrate/nitrite/cyanate uptake transporter (NitT) (TC 3.A.1.16) family.</text>
</comment>
<dbReference type="PROSITE" id="PS00211">
    <property type="entry name" value="ABC_TRANSPORTER_1"/>
    <property type="match status" value="1"/>
</dbReference>
<keyword evidence="3" id="KW-0813">Transport</keyword>
<comment type="subcellular location">
    <subcellularLocation>
        <location evidence="1">Cell inner membrane</location>
        <topology evidence="1">Peripheral membrane protein</topology>
    </subcellularLocation>
</comment>
<dbReference type="GO" id="GO:0005524">
    <property type="term" value="F:ATP binding"/>
    <property type="evidence" value="ECO:0007669"/>
    <property type="project" value="UniProtKB-KW"/>
</dbReference>
<reference evidence="11 12" key="1">
    <citation type="submission" date="2023-01" db="EMBL/GenBank/DDBJ databases">
        <title>Genomes from the Australian National Cyanobacteria Reference Collection.</title>
        <authorList>
            <person name="Willis A."/>
            <person name="Lee E.M.F."/>
        </authorList>
    </citation>
    <scope>NUCLEOTIDE SEQUENCE [LARGE SCALE GENOMIC DNA]</scope>
    <source>
        <strain evidence="11 12">CS-537/01</strain>
    </source>
</reference>
<dbReference type="InterPro" id="IPR050166">
    <property type="entry name" value="ABC_transporter_ATP-bind"/>
</dbReference>
<dbReference type="SMART" id="SM00382">
    <property type="entry name" value="AAA"/>
    <property type="match status" value="1"/>
</dbReference>
<evidence type="ECO:0000256" key="8">
    <source>
        <dbReference type="ARBA" id="ARBA00023136"/>
    </source>
</evidence>
<evidence type="ECO:0000313" key="12">
    <source>
        <dbReference type="Proteomes" id="UP001212123"/>
    </source>
</evidence>
<keyword evidence="8" id="KW-0472">Membrane</keyword>
<feature type="domain" description="ABC transporter" evidence="10">
    <location>
        <begin position="10"/>
        <end position="237"/>
    </location>
</feature>
<keyword evidence="12" id="KW-1185">Reference proteome</keyword>
<dbReference type="PROSITE" id="PS50893">
    <property type="entry name" value="ABC_TRANSPORTER_2"/>
    <property type="match status" value="1"/>
</dbReference>
<evidence type="ECO:0000256" key="3">
    <source>
        <dbReference type="ARBA" id="ARBA00022448"/>
    </source>
</evidence>
<dbReference type="PANTHER" id="PTHR42788:SF17">
    <property type="entry name" value="ALIPHATIC SULFONATES IMPORT ATP-BINDING PROTEIN SSUB"/>
    <property type="match status" value="1"/>
</dbReference>
<name>A0ABT5A7R0_9CYAN</name>
<dbReference type="EMBL" id="JAQMTU010000098">
    <property type="protein sequence ID" value="MDB9487985.1"/>
    <property type="molecule type" value="Genomic_DNA"/>
</dbReference>
<accession>A0ABT5A7R0</accession>
<dbReference type="SUPFAM" id="SSF52540">
    <property type="entry name" value="P-loop containing nucleoside triphosphate hydrolases"/>
    <property type="match status" value="1"/>
</dbReference>
<protein>
    <submittedName>
        <fullName evidence="11">ATP-binding cassette domain-containing protein</fullName>
    </submittedName>
</protein>
<comment type="caution">
    <text evidence="11">The sequence shown here is derived from an EMBL/GenBank/DDBJ whole genome shotgun (WGS) entry which is preliminary data.</text>
</comment>
<dbReference type="PANTHER" id="PTHR42788">
    <property type="entry name" value="TAURINE IMPORT ATP-BINDING PROTEIN-RELATED"/>
    <property type="match status" value="1"/>
</dbReference>
<dbReference type="RefSeq" id="WP_028084158.1">
    <property type="nucleotide sequence ID" value="NZ_JAQMTU010000098.1"/>
</dbReference>
<keyword evidence="5" id="KW-0547">Nucleotide-binding</keyword>
<evidence type="ECO:0000259" key="10">
    <source>
        <dbReference type="PROSITE" id="PS50893"/>
    </source>
</evidence>
<proteinExistence type="inferred from homology"/>
<keyword evidence="6 11" id="KW-0067">ATP-binding</keyword>
<feature type="compositionally biased region" description="Low complexity" evidence="9">
    <location>
        <begin position="258"/>
        <end position="271"/>
    </location>
</feature>
<evidence type="ECO:0000256" key="4">
    <source>
        <dbReference type="ARBA" id="ARBA00022475"/>
    </source>
</evidence>
<evidence type="ECO:0000313" key="11">
    <source>
        <dbReference type="EMBL" id="MDB9487985.1"/>
    </source>
</evidence>
<evidence type="ECO:0000256" key="6">
    <source>
        <dbReference type="ARBA" id="ARBA00022840"/>
    </source>
</evidence>
<sequence length="271" mass="29554">MTNKVKGMQLTLERLHKSFGNKTVLKGINLEIQPGEFVAIVGRSGCGKSTMLRLVAGLDAPSDGNVFLNGTYNDKPINPAVRMMFQDARLLPWQRVLANVELGLIGANSKVYAKQTALQVLRAVGLEDRAYEWPSVLSGGQRQRVALARALASKPSLLLLDEPLGALDALTRIEMQQLLESLWQEQGFTALLITHDVEEAVVLADRVILIENGQISMNVQIDLPRPRARGDAKFAKTVEGILDRVMGKQESPSTEFVSGSSSSYLLSSLSA</sequence>
<dbReference type="InterPro" id="IPR003439">
    <property type="entry name" value="ABC_transporter-like_ATP-bd"/>
</dbReference>
<feature type="region of interest" description="Disordered" evidence="9">
    <location>
        <begin position="252"/>
        <end position="271"/>
    </location>
</feature>
<evidence type="ECO:0000256" key="7">
    <source>
        <dbReference type="ARBA" id="ARBA00022967"/>
    </source>
</evidence>
<evidence type="ECO:0000256" key="2">
    <source>
        <dbReference type="ARBA" id="ARBA00009440"/>
    </source>
</evidence>
<evidence type="ECO:0000256" key="5">
    <source>
        <dbReference type="ARBA" id="ARBA00022741"/>
    </source>
</evidence>
<evidence type="ECO:0000256" key="9">
    <source>
        <dbReference type="SAM" id="MobiDB-lite"/>
    </source>
</evidence>